<sequence length="164" mass="18761">MVAVDGSSSRSYRFCPVVHVSRLKPVRIFPTRPTIRPDDLDPRTVGFGNHTSDPDDITNAAAEYEVETILDVRWTRPTRHGRTRREYLIRWKGYSADHDSWEPEDNLHCPALLREFDARRRTSMRFESAHVASESVMEVTRPVVTPSEPSFRSISALACAPPRL</sequence>
<keyword evidence="5" id="KW-1185">Reference proteome</keyword>
<evidence type="ECO:0000313" key="5">
    <source>
        <dbReference type="Proteomes" id="UP001146120"/>
    </source>
</evidence>
<dbReference type="Pfam" id="PF00385">
    <property type="entry name" value="Chromo"/>
    <property type="match status" value="1"/>
</dbReference>
<name>A0AAV2YKR7_9STRA</name>
<dbReference type="SMART" id="SM00298">
    <property type="entry name" value="CHROMO"/>
    <property type="match status" value="1"/>
</dbReference>
<evidence type="ECO:0000259" key="3">
    <source>
        <dbReference type="PROSITE" id="PS50013"/>
    </source>
</evidence>
<proteinExistence type="predicted"/>
<dbReference type="SUPFAM" id="SSF54160">
    <property type="entry name" value="Chromo domain-like"/>
    <property type="match status" value="1"/>
</dbReference>
<dbReference type="EMBL" id="DAKRPA010000268">
    <property type="protein sequence ID" value="DAZ94116.1"/>
    <property type="molecule type" value="Genomic_DNA"/>
</dbReference>
<evidence type="ECO:0000256" key="2">
    <source>
        <dbReference type="ARBA" id="ARBA00023242"/>
    </source>
</evidence>
<dbReference type="GO" id="GO:0005634">
    <property type="term" value="C:nucleus"/>
    <property type="evidence" value="ECO:0007669"/>
    <property type="project" value="UniProtKB-SubCell"/>
</dbReference>
<organism evidence="4 5">
    <name type="scientific">Lagenidium giganteum</name>
    <dbReference type="NCBI Taxonomy" id="4803"/>
    <lineage>
        <taxon>Eukaryota</taxon>
        <taxon>Sar</taxon>
        <taxon>Stramenopiles</taxon>
        <taxon>Oomycota</taxon>
        <taxon>Peronosporomycetes</taxon>
        <taxon>Pythiales</taxon>
        <taxon>Pythiaceae</taxon>
    </lineage>
</organism>
<dbReference type="InterPro" id="IPR000953">
    <property type="entry name" value="Chromo/chromo_shadow_dom"/>
</dbReference>
<keyword evidence="2" id="KW-0539">Nucleus</keyword>
<dbReference type="PROSITE" id="PS50013">
    <property type="entry name" value="CHROMO_2"/>
    <property type="match status" value="1"/>
</dbReference>
<dbReference type="InterPro" id="IPR023779">
    <property type="entry name" value="Chromodomain_CS"/>
</dbReference>
<comment type="subcellular location">
    <subcellularLocation>
        <location evidence="1">Nucleus</location>
    </subcellularLocation>
</comment>
<dbReference type="PROSITE" id="PS00598">
    <property type="entry name" value="CHROMO_1"/>
    <property type="match status" value="1"/>
</dbReference>
<dbReference type="Gene3D" id="2.40.50.40">
    <property type="match status" value="1"/>
</dbReference>
<dbReference type="PANTHER" id="PTHR22812">
    <property type="entry name" value="CHROMOBOX PROTEIN"/>
    <property type="match status" value="1"/>
</dbReference>
<dbReference type="InterPro" id="IPR051219">
    <property type="entry name" value="Heterochromatin_chromo-domain"/>
</dbReference>
<feature type="domain" description="Chromo" evidence="3">
    <location>
        <begin position="64"/>
        <end position="128"/>
    </location>
</feature>
<protein>
    <recommendedName>
        <fullName evidence="3">Chromo domain-containing protein</fullName>
    </recommendedName>
</protein>
<dbReference type="CDD" id="cd00024">
    <property type="entry name" value="CD_CSD"/>
    <property type="match status" value="1"/>
</dbReference>
<evidence type="ECO:0000313" key="4">
    <source>
        <dbReference type="EMBL" id="DAZ94116.1"/>
    </source>
</evidence>
<evidence type="ECO:0000256" key="1">
    <source>
        <dbReference type="ARBA" id="ARBA00004123"/>
    </source>
</evidence>
<reference evidence="4" key="2">
    <citation type="journal article" date="2023" name="Microbiol Resour">
        <title>Decontamination and Annotation of the Draft Genome Sequence of the Oomycete Lagenidium giganteum ARSEF 373.</title>
        <authorList>
            <person name="Morgan W.R."/>
            <person name="Tartar A."/>
        </authorList>
    </citation>
    <scope>NUCLEOTIDE SEQUENCE</scope>
    <source>
        <strain evidence="4">ARSEF 373</strain>
    </source>
</reference>
<gene>
    <name evidence="4" type="ORF">N0F65_008980</name>
</gene>
<dbReference type="InterPro" id="IPR016197">
    <property type="entry name" value="Chromo-like_dom_sf"/>
</dbReference>
<comment type="caution">
    <text evidence="4">The sequence shown here is derived from an EMBL/GenBank/DDBJ whole genome shotgun (WGS) entry which is preliminary data.</text>
</comment>
<dbReference type="AlphaFoldDB" id="A0AAV2YKR7"/>
<accession>A0AAV2YKR7</accession>
<reference evidence="4" key="1">
    <citation type="submission" date="2022-11" db="EMBL/GenBank/DDBJ databases">
        <authorList>
            <person name="Morgan W.R."/>
            <person name="Tartar A."/>
        </authorList>
    </citation>
    <scope>NUCLEOTIDE SEQUENCE</scope>
    <source>
        <strain evidence="4">ARSEF 373</strain>
    </source>
</reference>
<dbReference type="InterPro" id="IPR023780">
    <property type="entry name" value="Chromo_domain"/>
</dbReference>
<dbReference type="Proteomes" id="UP001146120">
    <property type="component" value="Unassembled WGS sequence"/>
</dbReference>